<feature type="non-terminal residue" evidence="4">
    <location>
        <position position="686"/>
    </location>
</feature>
<feature type="transmembrane region" description="Helical" evidence="2">
    <location>
        <begin position="12"/>
        <end position="33"/>
    </location>
</feature>
<sequence length="686" mass="78635">MRMLFAYPFWRWFLSVGISIVIVVYLDILQPYYTFASNFISTLQWSIYGSLRFCLEIGYLFETSMNTLTPVFVFIGIGVLLSISVIIFNFLIIKLRRRKMLLLKYTKKYIKIKNELKKTWASINKHELKYEAIKRHKQDSWLYFNYANFLAYYRKNYRKAQNVYKQARLSNPSLFLRFVLFCKTKESGRGTGESDGEGGSGSELQSLAAKALIASSSEHHEKAKQALKSFFENMTLLTPIYSYMADHLHTIVEEEKLARQAYEELLVMNGQNVSVLRNYAKLLIDIYQDEDTCDMLLQRADRFEEENACNNIGQGYDNQNTTINNKEQLHAGNESHKDYNTFSSAKGEASADPQEQQNDQTDCSKDQQSQQIGQIRVNNKKNKKKKQKKEEDSSINEIKSGSSNSSLGMVIGGLLFVAHILAIIIYCISMAIYLSQADSYQVQLQNLKRICDLATFSTELATLAQMYLIHEFEYNFSYPGSQDGLAGVVRPFDNVKERLKQNADSIVQITSNIYEMTTITLPWEESSLEAYIFQTGDTECINTNGQIDQCKGDINAIHADTTSLIQALTQLAQKSQQLSDIKGDPHQISNYHSDISYITFNSLNPVLGSSKRAMVEYWQDTNNLTSQILIIFIVVIAGIMIFELLMLVVIYVLFSVKIIRDRKNAFQQVFEVPKQKMQAVIRRLLQ</sequence>
<feature type="compositionally biased region" description="Polar residues" evidence="1">
    <location>
        <begin position="353"/>
        <end position="377"/>
    </location>
</feature>
<keyword evidence="2" id="KW-1133">Transmembrane helix</keyword>
<dbReference type="SUPFAM" id="SSF48452">
    <property type="entry name" value="TPR-like"/>
    <property type="match status" value="1"/>
</dbReference>
<feature type="transmembrane region" description="Helical" evidence="2">
    <location>
        <begin position="71"/>
        <end position="93"/>
    </location>
</feature>
<evidence type="ECO:0000259" key="3">
    <source>
        <dbReference type="Pfam" id="PF25474"/>
    </source>
</evidence>
<dbReference type="OrthoDB" id="10654571at2759"/>
<gene>
    <name evidence="4" type="ORF">EZS28_018705</name>
</gene>
<evidence type="ECO:0000313" key="5">
    <source>
        <dbReference type="Proteomes" id="UP000324800"/>
    </source>
</evidence>
<evidence type="ECO:0000313" key="4">
    <source>
        <dbReference type="EMBL" id="KAA6385767.1"/>
    </source>
</evidence>
<dbReference type="InterPro" id="IPR011990">
    <property type="entry name" value="TPR-like_helical_dom_sf"/>
</dbReference>
<accession>A0A5J4VT47</accession>
<evidence type="ECO:0000256" key="1">
    <source>
        <dbReference type="SAM" id="MobiDB-lite"/>
    </source>
</evidence>
<organism evidence="4 5">
    <name type="scientific">Streblomastix strix</name>
    <dbReference type="NCBI Taxonomy" id="222440"/>
    <lineage>
        <taxon>Eukaryota</taxon>
        <taxon>Metamonada</taxon>
        <taxon>Preaxostyla</taxon>
        <taxon>Oxymonadida</taxon>
        <taxon>Streblomastigidae</taxon>
        <taxon>Streblomastix</taxon>
    </lineage>
</organism>
<name>A0A5J4VT47_9EUKA</name>
<dbReference type="PANTHER" id="PTHR31600:SF2">
    <property type="entry name" value="GAMETE ENRICHED GENE 10 PROTEIN-RELATED"/>
    <property type="match status" value="1"/>
</dbReference>
<proteinExistence type="predicted"/>
<keyword evidence="2" id="KW-0472">Membrane</keyword>
<feature type="transmembrane region" description="Helical" evidence="2">
    <location>
        <begin position="407"/>
        <end position="434"/>
    </location>
</feature>
<dbReference type="InterPro" id="IPR057352">
    <property type="entry name" value="TPR_TmcB/C"/>
</dbReference>
<dbReference type="AlphaFoldDB" id="A0A5J4VT47"/>
<dbReference type="EMBL" id="SNRW01005117">
    <property type="protein sequence ID" value="KAA6385767.1"/>
    <property type="molecule type" value="Genomic_DNA"/>
</dbReference>
<keyword evidence="2" id="KW-0812">Transmembrane</keyword>
<dbReference type="InterPro" id="IPR052994">
    <property type="entry name" value="Tiny_macrocysts_regulators"/>
</dbReference>
<protein>
    <recommendedName>
        <fullName evidence="3">TmcB/TmcC TPR repeats domain-containing protein</fullName>
    </recommendedName>
</protein>
<feature type="region of interest" description="Disordered" evidence="1">
    <location>
        <begin position="336"/>
        <end position="399"/>
    </location>
</feature>
<dbReference type="Pfam" id="PF25474">
    <property type="entry name" value="TPR_TmcB"/>
    <property type="match status" value="1"/>
</dbReference>
<feature type="transmembrane region" description="Helical" evidence="2">
    <location>
        <begin position="628"/>
        <end position="654"/>
    </location>
</feature>
<comment type="caution">
    <text evidence="4">The sequence shown here is derived from an EMBL/GenBank/DDBJ whole genome shotgun (WGS) entry which is preliminary data.</text>
</comment>
<dbReference type="PANTHER" id="PTHR31600">
    <property type="entry name" value="TINY MACROCYSTS PROTEIN B-RELATED"/>
    <property type="match status" value="1"/>
</dbReference>
<feature type="domain" description="TmcB/TmcC TPR repeats" evidence="3">
    <location>
        <begin position="210"/>
        <end position="307"/>
    </location>
</feature>
<dbReference type="Proteomes" id="UP000324800">
    <property type="component" value="Unassembled WGS sequence"/>
</dbReference>
<evidence type="ECO:0000256" key="2">
    <source>
        <dbReference type="SAM" id="Phobius"/>
    </source>
</evidence>
<feature type="compositionally biased region" description="Basic residues" evidence="1">
    <location>
        <begin position="378"/>
        <end position="387"/>
    </location>
</feature>
<reference evidence="4 5" key="1">
    <citation type="submission" date="2019-03" db="EMBL/GenBank/DDBJ databases">
        <title>Single cell metagenomics reveals metabolic interactions within the superorganism composed of flagellate Streblomastix strix and complex community of Bacteroidetes bacteria on its surface.</title>
        <authorList>
            <person name="Treitli S.C."/>
            <person name="Kolisko M."/>
            <person name="Husnik F."/>
            <person name="Keeling P."/>
            <person name="Hampl V."/>
        </authorList>
    </citation>
    <scope>NUCLEOTIDE SEQUENCE [LARGE SCALE GENOMIC DNA]</scope>
    <source>
        <strain evidence="4">ST1C</strain>
    </source>
</reference>
<dbReference type="Gene3D" id="1.25.40.10">
    <property type="entry name" value="Tetratricopeptide repeat domain"/>
    <property type="match status" value="1"/>
</dbReference>